<evidence type="ECO:0000313" key="7">
    <source>
        <dbReference type="Proteomes" id="UP001302349"/>
    </source>
</evidence>
<dbReference type="RefSeq" id="WP_152001400.1">
    <property type="nucleotide sequence ID" value="NZ_CP136051.1"/>
</dbReference>
<gene>
    <name evidence="6" type="ORF">RT717_24415</name>
</gene>
<organism evidence="6 7">
    <name type="scientific">Imperialibacter roseus</name>
    <dbReference type="NCBI Taxonomy" id="1324217"/>
    <lineage>
        <taxon>Bacteria</taxon>
        <taxon>Pseudomonadati</taxon>
        <taxon>Bacteroidota</taxon>
        <taxon>Cytophagia</taxon>
        <taxon>Cytophagales</taxon>
        <taxon>Flammeovirgaceae</taxon>
        <taxon>Imperialibacter</taxon>
    </lineage>
</organism>
<comment type="similarity">
    <text evidence="1">Belongs to the peptidase C40 family.</text>
</comment>
<dbReference type="PROSITE" id="PS51935">
    <property type="entry name" value="NLPC_P60"/>
    <property type="match status" value="1"/>
</dbReference>
<dbReference type="PANTHER" id="PTHR47053">
    <property type="entry name" value="MUREIN DD-ENDOPEPTIDASE MEPH-RELATED"/>
    <property type="match status" value="1"/>
</dbReference>
<keyword evidence="2" id="KW-0645">Protease</keyword>
<evidence type="ECO:0000256" key="4">
    <source>
        <dbReference type="ARBA" id="ARBA00022807"/>
    </source>
</evidence>
<evidence type="ECO:0000256" key="1">
    <source>
        <dbReference type="ARBA" id="ARBA00007074"/>
    </source>
</evidence>
<evidence type="ECO:0000313" key="6">
    <source>
        <dbReference type="EMBL" id="WOK06224.1"/>
    </source>
</evidence>
<evidence type="ECO:0000256" key="3">
    <source>
        <dbReference type="ARBA" id="ARBA00022801"/>
    </source>
</evidence>
<reference evidence="6 7" key="1">
    <citation type="journal article" date="2023" name="Microbiol. Resour. Announc.">
        <title>Complete Genome Sequence of Imperialibacter roseus strain P4T.</title>
        <authorList>
            <person name="Tizabi D.R."/>
            <person name="Bachvaroff T."/>
            <person name="Hill R.T."/>
        </authorList>
    </citation>
    <scope>NUCLEOTIDE SEQUENCE [LARGE SCALE GENOMIC DNA]</scope>
    <source>
        <strain evidence="6 7">P4T</strain>
    </source>
</reference>
<dbReference type="Proteomes" id="UP001302349">
    <property type="component" value="Chromosome"/>
</dbReference>
<evidence type="ECO:0000256" key="2">
    <source>
        <dbReference type="ARBA" id="ARBA00022670"/>
    </source>
</evidence>
<feature type="domain" description="NlpC/P60" evidence="5">
    <location>
        <begin position="29"/>
        <end position="157"/>
    </location>
</feature>
<dbReference type="PANTHER" id="PTHR47053:SF1">
    <property type="entry name" value="MUREIN DD-ENDOPEPTIDASE MEPH-RELATED"/>
    <property type="match status" value="1"/>
</dbReference>
<dbReference type="Pfam" id="PF00877">
    <property type="entry name" value="NLPC_P60"/>
    <property type="match status" value="1"/>
</dbReference>
<keyword evidence="4" id="KW-0788">Thiol protease</keyword>
<keyword evidence="7" id="KW-1185">Reference proteome</keyword>
<protein>
    <submittedName>
        <fullName evidence="6">C40 family peptidase</fullName>
    </submittedName>
</protein>
<keyword evidence="3" id="KW-0378">Hydrolase</keyword>
<dbReference type="InterPro" id="IPR000064">
    <property type="entry name" value="NLP_P60_dom"/>
</dbReference>
<dbReference type="InterPro" id="IPR051202">
    <property type="entry name" value="Peptidase_C40"/>
</dbReference>
<dbReference type="Gene3D" id="3.90.1720.10">
    <property type="entry name" value="endopeptidase domain like (from Nostoc punctiforme)"/>
    <property type="match status" value="1"/>
</dbReference>
<dbReference type="PROSITE" id="PS51257">
    <property type="entry name" value="PROKAR_LIPOPROTEIN"/>
    <property type="match status" value="1"/>
</dbReference>
<dbReference type="EMBL" id="CP136051">
    <property type="protein sequence ID" value="WOK06224.1"/>
    <property type="molecule type" value="Genomic_DNA"/>
</dbReference>
<proteinExistence type="inferred from homology"/>
<accession>A0ABZ0IPW8</accession>
<name>A0ABZ0IPW8_9BACT</name>
<dbReference type="SUPFAM" id="SSF54001">
    <property type="entry name" value="Cysteine proteinases"/>
    <property type="match status" value="1"/>
</dbReference>
<evidence type="ECO:0000259" key="5">
    <source>
        <dbReference type="PROSITE" id="PS51935"/>
    </source>
</evidence>
<sequence>MSKLRPSFVLFIFSILILSGCAGSKKSRAKKVDVIIQSARSYTGTPYKYGGTTRSGIDCSGLILRSFESASIQVPRTSNAQSKMGRKVSLNDLEEGDLIFFAMGKRKRKITHVGMVTDVRGKTDIRFIHASTKLGVMETNLKSDYYWKRIVQARRPF</sequence>
<dbReference type="InterPro" id="IPR038765">
    <property type="entry name" value="Papain-like_cys_pep_sf"/>
</dbReference>